<evidence type="ECO:0008006" key="5">
    <source>
        <dbReference type="Google" id="ProtNLM"/>
    </source>
</evidence>
<feature type="domain" description="EAL" evidence="1">
    <location>
        <begin position="298"/>
        <end position="548"/>
    </location>
</feature>
<organism evidence="3 4">
    <name type="scientific">Halalkalibacter okhensis</name>
    <dbReference type="NCBI Taxonomy" id="333138"/>
    <lineage>
        <taxon>Bacteria</taxon>
        <taxon>Bacillati</taxon>
        <taxon>Bacillota</taxon>
        <taxon>Bacilli</taxon>
        <taxon>Bacillales</taxon>
        <taxon>Bacillaceae</taxon>
        <taxon>Halalkalibacter</taxon>
    </lineage>
</organism>
<evidence type="ECO:0000313" key="4">
    <source>
        <dbReference type="Proteomes" id="UP000030832"/>
    </source>
</evidence>
<dbReference type="InterPro" id="IPR035919">
    <property type="entry name" value="EAL_sf"/>
</dbReference>
<dbReference type="PROSITE" id="PS50887">
    <property type="entry name" value="GGDEF"/>
    <property type="match status" value="1"/>
</dbReference>
<dbReference type="InterPro" id="IPR001633">
    <property type="entry name" value="EAL_dom"/>
</dbReference>
<reference evidence="3 4" key="1">
    <citation type="submission" date="2014-09" db="EMBL/GenBank/DDBJ databases">
        <title>Genome sequencing and annotation of Bacillus Okhensis strain Kh10-101T.</title>
        <authorList>
            <person name="Prakash J.S."/>
        </authorList>
    </citation>
    <scope>NUCLEOTIDE SEQUENCE [LARGE SCALE GENOMIC DNA]</scope>
    <source>
        <strain evidence="4">Kh10-101T</strain>
    </source>
</reference>
<dbReference type="CDD" id="cd01948">
    <property type="entry name" value="EAL"/>
    <property type="match status" value="1"/>
</dbReference>
<feature type="domain" description="GGDEF" evidence="2">
    <location>
        <begin position="157"/>
        <end position="288"/>
    </location>
</feature>
<dbReference type="InterPro" id="IPR050706">
    <property type="entry name" value="Cyclic-di-GMP_PDE-like"/>
</dbReference>
<dbReference type="STRING" id="333138.LQ50_23045"/>
<dbReference type="PANTHER" id="PTHR33121:SF79">
    <property type="entry name" value="CYCLIC DI-GMP PHOSPHODIESTERASE PDED-RELATED"/>
    <property type="match status" value="1"/>
</dbReference>
<dbReference type="EMBL" id="JRJU01000050">
    <property type="protein sequence ID" value="KHF38142.1"/>
    <property type="molecule type" value="Genomic_DNA"/>
</dbReference>
<evidence type="ECO:0000259" key="1">
    <source>
        <dbReference type="PROSITE" id="PS50883"/>
    </source>
</evidence>
<dbReference type="Pfam" id="PF00563">
    <property type="entry name" value="EAL"/>
    <property type="match status" value="1"/>
</dbReference>
<gene>
    <name evidence="3" type="ORF">LQ50_23045</name>
</gene>
<dbReference type="Proteomes" id="UP000030832">
    <property type="component" value="Unassembled WGS sequence"/>
</dbReference>
<dbReference type="InterPro" id="IPR043128">
    <property type="entry name" value="Rev_trsase/Diguanyl_cyclase"/>
</dbReference>
<evidence type="ECO:0000259" key="2">
    <source>
        <dbReference type="PROSITE" id="PS50887"/>
    </source>
</evidence>
<proteinExistence type="predicted"/>
<dbReference type="PROSITE" id="PS50883">
    <property type="entry name" value="EAL"/>
    <property type="match status" value="1"/>
</dbReference>
<dbReference type="RefSeq" id="WP_034633467.1">
    <property type="nucleotide sequence ID" value="NZ_JRJU01000050.1"/>
</dbReference>
<dbReference type="Gene3D" id="3.30.70.270">
    <property type="match status" value="1"/>
</dbReference>
<accession>A0A0B0IB97</accession>
<sequence>MADKDEVVPIMNIVKSFEEMYGVVFLMEAKGAQFIYRYISSEAKEIASLDDRFIGEPICVVYPNYISAHLSALYSEAKESRKPVVVGDKLNMELIDEVARLVIMPVIQANDELKYFISYTDRSSSPTGADVDLITGLPSYHLFVSKLKDKLQTVSNTPIALCYFKLRQEKNKEAGMQKVDQAILITELAKRILNTLPEVESELARVVGDEFICFFSAQHDAIAWVKELQQIISIPFPVGEFEVVMETAVGISFQKFEPNSELTVVNEAYHAMLQAKLGDGNTLKVFHINHQNEEMRPELYLVQELKEAIVNNELVVFFQPIVSVKTGEVHYEALLRWFSSRLGLVPTDSFIAAAEESGVILEIDFWVMGKVCEHLAAHHEELHHVSINLSIQTLESPDLETRLLSSCSKYGIDPGMLEIELTEHTLLEDETSLIKKLRCLRESGFKVAIDDFGMRYASFNYLRVLPVDKIKIDKAFVQNLKRNSKEDHIITSILALAKKIGVNVTAEGVETVEQAEILVAASCDELQGYLFGKPAPYEHVQTAFEQAKKQWSRLL</sequence>
<dbReference type="SUPFAM" id="SSF55073">
    <property type="entry name" value="Nucleotide cyclase"/>
    <property type="match status" value="1"/>
</dbReference>
<dbReference type="SMART" id="SM00052">
    <property type="entry name" value="EAL"/>
    <property type="match status" value="1"/>
</dbReference>
<dbReference type="SMART" id="SM00267">
    <property type="entry name" value="GGDEF"/>
    <property type="match status" value="1"/>
</dbReference>
<keyword evidence="4" id="KW-1185">Reference proteome</keyword>
<dbReference type="AlphaFoldDB" id="A0A0B0IB97"/>
<protein>
    <recommendedName>
        <fullName evidence="5">Diguanylate cyclase</fullName>
    </recommendedName>
</protein>
<dbReference type="Pfam" id="PF00990">
    <property type="entry name" value="GGDEF"/>
    <property type="match status" value="1"/>
</dbReference>
<dbReference type="eggNOG" id="COG5001">
    <property type="taxonomic scope" value="Bacteria"/>
</dbReference>
<dbReference type="InterPro" id="IPR029787">
    <property type="entry name" value="Nucleotide_cyclase"/>
</dbReference>
<dbReference type="GO" id="GO:0071111">
    <property type="term" value="F:cyclic-guanylate-specific phosphodiesterase activity"/>
    <property type="evidence" value="ECO:0007669"/>
    <property type="project" value="InterPro"/>
</dbReference>
<dbReference type="OrthoDB" id="980411at2"/>
<comment type="caution">
    <text evidence="3">The sequence shown here is derived from an EMBL/GenBank/DDBJ whole genome shotgun (WGS) entry which is preliminary data.</text>
</comment>
<name>A0A0B0IB97_9BACI</name>
<dbReference type="Gene3D" id="3.20.20.450">
    <property type="entry name" value="EAL domain"/>
    <property type="match status" value="1"/>
</dbReference>
<dbReference type="SUPFAM" id="SSF141868">
    <property type="entry name" value="EAL domain-like"/>
    <property type="match status" value="1"/>
</dbReference>
<dbReference type="InterPro" id="IPR000160">
    <property type="entry name" value="GGDEF_dom"/>
</dbReference>
<dbReference type="PANTHER" id="PTHR33121">
    <property type="entry name" value="CYCLIC DI-GMP PHOSPHODIESTERASE PDEF"/>
    <property type="match status" value="1"/>
</dbReference>
<evidence type="ECO:0000313" key="3">
    <source>
        <dbReference type="EMBL" id="KHF38142.1"/>
    </source>
</evidence>